<reference evidence="5 6" key="1">
    <citation type="submission" date="2019-06" db="EMBL/GenBank/DDBJ databases">
        <title>Sorghum-associated microbial communities from plants grown in Nebraska, USA.</title>
        <authorList>
            <person name="Schachtman D."/>
        </authorList>
    </citation>
    <scope>NUCLEOTIDE SEQUENCE [LARGE SCALE GENOMIC DNA]</scope>
    <source>
        <strain evidence="5 6">T529</strain>
    </source>
</reference>
<dbReference type="GO" id="GO:0016491">
    <property type="term" value="F:oxidoreductase activity"/>
    <property type="evidence" value="ECO:0007669"/>
    <property type="project" value="UniProtKB-KW"/>
</dbReference>
<dbReference type="Pfam" id="PF00107">
    <property type="entry name" value="ADH_zinc_N"/>
    <property type="match status" value="1"/>
</dbReference>
<evidence type="ECO:0000313" key="6">
    <source>
        <dbReference type="Proteomes" id="UP000319722"/>
    </source>
</evidence>
<dbReference type="Gene3D" id="3.40.50.720">
    <property type="entry name" value="NAD(P)-binding Rossmann-like Domain"/>
    <property type="match status" value="1"/>
</dbReference>
<feature type="domain" description="Enoyl reductase (ER)" evidence="4">
    <location>
        <begin position="8"/>
        <end position="344"/>
    </location>
</feature>
<dbReference type="SMART" id="SM00829">
    <property type="entry name" value="PKS_ER"/>
    <property type="match status" value="1"/>
</dbReference>
<dbReference type="InterPro" id="IPR050129">
    <property type="entry name" value="Zn_alcohol_dh"/>
</dbReference>
<dbReference type="InterPro" id="IPR020843">
    <property type="entry name" value="ER"/>
</dbReference>
<keyword evidence="3" id="KW-0560">Oxidoreductase</keyword>
<dbReference type="InterPro" id="IPR036291">
    <property type="entry name" value="NAD(P)-bd_dom_sf"/>
</dbReference>
<dbReference type="Gene3D" id="3.90.180.10">
    <property type="entry name" value="Medium-chain alcohol dehydrogenases, catalytic domain"/>
    <property type="match status" value="1"/>
</dbReference>
<dbReference type="CDD" id="cd08233">
    <property type="entry name" value="butanediol_DH_like"/>
    <property type="match status" value="1"/>
</dbReference>
<dbReference type="SUPFAM" id="SSF50129">
    <property type="entry name" value="GroES-like"/>
    <property type="match status" value="1"/>
</dbReference>
<keyword evidence="2" id="KW-0862">Zinc</keyword>
<dbReference type="Proteomes" id="UP000319722">
    <property type="component" value="Unassembled WGS sequence"/>
</dbReference>
<accession>A0A561BEA3</accession>
<evidence type="ECO:0000256" key="3">
    <source>
        <dbReference type="ARBA" id="ARBA00023002"/>
    </source>
</evidence>
<dbReference type="PANTHER" id="PTHR43401:SF2">
    <property type="entry name" value="L-THREONINE 3-DEHYDROGENASE"/>
    <property type="match status" value="1"/>
</dbReference>
<dbReference type="EMBL" id="VIVL01000010">
    <property type="protein sequence ID" value="TWD77203.1"/>
    <property type="molecule type" value="Genomic_DNA"/>
</dbReference>
<dbReference type="InterPro" id="IPR013154">
    <property type="entry name" value="ADH-like_N"/>
</dbReference>
<gene>
    <name evidence="5" type="ORF">FB547_110165</name>
</gene>
<dbReference type="InterPro" id="IPR013149">
    <property type="entry name" value="ADH-like_C"/>
</dbReference>
<evidence type="ECO:0000313" key="5">
    <source>
        <dbReference type="EMBL" id="TWD77203.1"/>
    </source>
</evidence>
<protein>
    <submittedName>
        <fullName evidence="5">(R,R)-butanediol dehydrogenase/meso-butanediol dehydrogenase/diacetyl reductase</fullName>
    </submittedName>
</protein>
<evidence type="ECO:0000259" key="4">
    <source>
        <dbReference type="SMART" id="SM00829"/>
    </source>
</evidence>
<dbReference type="RefSeq" id="WP_145746427.1">
    <property type="nucleotide sequence ID" value="NZ_VIVL01000010.1"/>
</dbReference>
<evidence type="ECO:0000256" key="2">
    <source>
        <dbReference type="ARBA" id="ARBA00022833"/>
    </source>
</evidence>
<dbReference type="SUPFAM" id="SSF51735">
    <property type="entry name" value="NAD(P)-binding Rossmann-fold domains"/>
    <property type="match status" value="1"/>
</dbReference>
<proteinExistence type="predicted"/>
<comment type="caution">
    <text evidence="5">The sequence shown here is derived from an EMBL/GenBank/DDBJ whole genome shotgun (WGS) entry which is preliminary data.</text>
</comment>
<dbReference type="InterPro" id="IPR011032">
    <property type="entry name" value="GroES-like_sf"/>
</dbReference>
<dbReference type="PANTHER" id="PTHR43401">
    <property type="entry name" value="L-THREONINE 3-DEHYDROGENASE"/>
    <property type="match status" value="1"/>
</dbReference>
<sequence>MRALRWHGPRDLRLTELIEPSLQPGELRVSVAYCGICGSDLHEYANGPHAIPVESPHPLSQRKAPLTLGHEFCGTVVESAQPGVNVGTPVAIEPEYRCGQCEECRAGRYNLCRHMGFIGLMGDGGMADTAVVPAYAAHVLPEAVSLRQAAVFEPAAVSLHALRRSSLQAGDDCVVFGLGPIGLLLVALLRKCGAGRIVAVDVDAQRLERAGALGASHTVDARQADPVQAVLAATGGRGAAVALEAVGSQATLDGCLRAVRKGGEVMLVGLMGEARFDAFDMVNRELRLSTSVGYRDVFPTLIDWTARGEFDPAAIVTRVVSLEEAVPRGFEALLQDKAQVKVLVTPQAALAEDAA</sequence>
<dbReference type="Pfam" id="PF08240">
    <property type="entry name" value="ADH_N"/>
    <property type="match status" value="1"/>
</dbReference>
<dbReference type="AlphaFoldDB" id="A0A561BEA3"/>
<dbReference type="OrthoDB" id="5484143at2"/>
<dbReference type="GO" id="GO:0046872">
    <property type="term" value="F:metal ion binding"/>
    <property type="evidence" value="ECO:0007669"/>
    <property type="project" value="UniProtKB-KW"/>
</dbReference>
<organism evidence="5 6">
    <name type="scientific">Variovorax beijingensis</name>
    <dbReference type="NCBI Taxonomy" id="2496117"/>
    <lineage>
        <taxon>Bacteria</taxon>
        <taxon>Pseudomonadati</taxon>
        <taxon>Pseudomonadota</taxon>
        <taxon>Betaproteobacteria</taxon>
        <taxon>Burkholderiales</taxon>
        <taxon>Comamonadaceae</taxon>
        <taxon>Variovorax</taxon>
    </lineage>
</organism>
<keyword evidence="1" id="KW-0479">Metal-binding</keyword>
<name>A0A561BEA3_9BURK</name>
<evidence type="ECO:0000256" key="1">
    <source>
        <dbReference type="ARBA" id="ARBA00022723"/>
    </source>
</evidence>